<evidence type="ECO:0000256" key="3">
    <source>
        <dbReference type="PROSITE-ProRule" id="PRU00169"/>
    </source>
</evidence>
<dbReference type="Proteomes" id="UP000019150">
    <property type="component" value="Chromosome"/>
</dbReference>
<dbReference type="SMART" id="SM00448">
    <property type="entry name" value="REC"/>
    <property type="match status" value="1"/>
</dbReference>
<dbReference type="InterPro" id="IPR058245">
    <property type="entry name" value="NreC/VraR/RcsB-like_REC"/>
</dbReference>
<keyword evidence="2" id="KW-0238">DNA-binding</keyword>
<feature type="modified residue" description="4-aspartylphosphate" evidence="3">
    <location>
        <position position="67"/>
    </location>
</feature>
<reference evidence="6 7" key="1">
    <citation type="journal article" date="2014" name="Appl. Environ. Microbiol.">
        <title>Insights into the Microbial Degradation of Rubber and Gutta-Percha by Analysis of the Complete Genome of Nocardia nova SH22a.</title>
        <authorList>
            <person name="Luo Q."/>
            <person name="Hiessl S."/>
            <person name="Poehlein A."/>
            <person name="Daniel R."/>
            <person name="Steinbuchel A."/>
        </authorList>
    </citation>
    <scope>NUCLEOTIDE SEQUENCE [LARGE SCALE GENOMIC DNA]</scope>
    <source>
        <strain evidence="6">SH22a</strain>
    </source>
</reference>
<dbReference type="SUPFAM" id="SSF52172">
    <property type="entry name" value="CheY-like"/>
    <property type="match status" value="1"/>
</dbReference>
<evidence type="ECO:0000259" key="4">
    <source>
        <dbReference type="PROSITE" id="PS50043"/>
    </source>
</evidence>
<dbReference type="PATRIC" id="fig|1415166.3.peg.1522"/>
<dbReference type="PROSITE" id="PS50110">
    <property type="entry name" value="RESPONSE_REGULATORY"/>
    <property type="match status" value="1"/>
</dbReference>
<keyword evidence="1 3" id="KW-0597">Phosphoprotein</keyword>
<dbReference type="eggNOG" id="COG2197">
    <property type="taxonomic scope" value="Bacteria"/>
</dbReference>
<dbReference type="PANTHER" id="PTHR43214">
    <property type="entry name" value="TWO-COMPONENT RESPONSE REGULATOR"/>
    <property type="match status" value="1"/>
</dbReference>
<dbReference type="KEGG" id="nno:NONO_c14990"/>
<dbReference type="InterPro" id="IPR011006">
    <property type="entry name" value="CheY-like_superfamily"/>
</dbReference>
<evidence type="ECO:0000259" key="5">
    <source>
        <dbReference type="PROSITE" id="PS50110"/>
    </source>
</evidence>
<evidence type="ECO:0000256" key="1">
    <source>
        <dbReference type="ARBA" id="ARBA00022553"/>
    </source>
</evidence>
<dbReference type="AlphaFoldDB" id="W5TAD8"/>
<name>W5TAD8_9NOCA</name>
<organism evidence="6 7">
    <name type="scientific">Nocardia nova SH22a</name>
    <dbReference type="NCBI Taxonomy" id="1415166"/>
    <lineage>
        <taxon>Bacteria</taxon>
        <taxon>Bacillati</taxon>
        <taxon>Actinomycetota</taxon>
        <taxon>Actinomycetes</taxon>
        <taxon>Mycobacteriales</taxon>
        <taxon>Nocardiaceae</taxon>
        <taxon>Nocardia</taxon>
    </lineage>
</organism>
<keyword evidence="7" id="KW-1185">Reference proteome</keyword>
<dbReference type="Gene3D" id="3.40.50.2300">
    <property type="match status" value="1"/>
</dbReference>
<accession>W5TAD8</accession>
<gene>
    <name evidence="6" type="ORF">NONO_c14990</name>
</gene>
<evidence type="ECO:0000313" key="6">
    <source>
        <dbReference type="EMBL" id="AHH16300.1"/>
    </source>
</evidence>
<evidence type="ECO:0000256" key="2">
    <source>
        <dbReference type="ARBA" id="ARBA00023125"/>
    </source>
</evidence>
<feature type="domain" description="HTH luxR-type" evidence="4">
    <location>
        <begin position="153"/>
        <end position="218"/>
    </location>
</feature>
<dbReference type="InterPro" id="IPR039420">
    <property type="entry name" value="WalR-like"/>
</dbReference>
<sequence length="224" mass="23605">MGSADTDRPITVFLVDDHRLVRAGVSAYLAVVDGIDVVGEAGDGREALARLAALDTADRLPDTVLMDITMPGMDGITATREIKRRWPGIEVVAVTSFVEDALIRGALEAGAAGYLLKDADPDDLAAAIRTAVAGGTHLDPTAARILAESVRAPRDPVAHLTPREREVLALVGRGAANRDIARELSVSERTARTHVSAILTKLGLASRTQAALWAVRHGLVPGDD</sequence>
<dbReference type="PANTHER" id="PTHR43214:SF43">
    <property type="entry name" value="TWO-COMPONENT RESPONSE REGULATOR"/>
    <property type="match status" value="1"/>
</dbReference>
<dbReference type="CDD" id="cd17535">
    <property type="entry name" value="REC_NarL-like"/>
    <property type="match status" value="1"/>
</dbReference>
<dbReference type="STRING" id="1415166.NONO_c14990"/>
<proteinExistence type="predicted"/>
<dbReference type="InterPro" id="IPR000792">
    <property type="entry name" value="Tscrpt_reg_LuxR_C"/>
</dbReference>
<evidence type="ECO:0000313" key="7">
    <source>
        <dbReference type="Proteomes" id="UP000019150"/>
    </source>
</evidence>
<dbReference type="SMART" id="SM00421">
    <property type="entry name" value="HTH_LUXR"/>
    <property type="match status" value="1"/>
</dbReference>
<feature type="domain" description="Response regulatory" evidence="5">
    <location>
        <begin position="11"/>
        <end position="132"/>
    </location>
</feature>
<dbReference type="GO" id="GO:0006355">
    <property type="term" value="P:regulation of DNA-templated transcription"/>
    <property type="evidence" value="ECO:0007669"/>
    <property type="project" value="InterPro"/>
</dbReference>
<dbReference type="EMBL" id="CP006850">
    <property type="protein sequence ID" value="AHH16300.1"/>
    <property type="molecule type" value="Genomic_DNA"/>
</dbReference>
<dbReference type="GO" id="GO:0003677">
    <property type="term" value="F:DNA binding"/>
    <property type="evidence" value="ECO:0007669"/>
    <property type="project" value="UniProtKB-KW"/>
</dbReference>
<dbReference type="GO" id="GO:0000160">
    <property type="term" value="P:phosphorelay signal transduction system"/>
    <property type="evidence" value="ECO:0007669"/>
    <property type="project" value="InterPro"/>
</dbReference>
<dbReference type="RefSeq" id="WP_193365175.1">
    <property type="nucleotide sequence ID" value="NZ_CP006850.1"/>
</dbReference>
<dbReference type="Pfam" id="PF00196">
    <property type="entry name" value="GerE"/>
    <property type="match status" value="1"/>
</dbReference>
<dbReference type="CDD" id="cd06170">
    <property type="entry name" value="LuxR_C_like"/>
    <property type="match status" value="1"/>
</dbReference>
<dbReference type="Pfam" id="PF00072">
    <property type="entry name" value="Response_reg"/>
    <property type="match status" value="1"/>
</dbReference>
<protein>
    <submittedName>
        <fullName evidence="6">Putative two-component system response regulator</fullName>
    </submittedName>
</protein>
<dbReference type="PRINTS" id="PR00038">
    <property type="entry name" value="HTHLUXR"/>
</dbReference>
<dbReference type="InterPro" id="IPR001789">
    <property type="entry name" value="Sig_transdc_resp-reg_receiver"/>
</dbReference>
<dbReference type="HOGENOM" id="CLU_000445_90_10_11"/>
<dbReference type="PROSITE" id="PS50043">
    <property type="entry name" value="HTH_LUXR_2"/>
    <property type="match status" value="1"/>
</dbReference>